<evidence type="ECO:0000259" key="1">
    <source>
        <dbReference type="Pfam" id="PF13304"/>
    </source>
</evidence>
<gene>
    <name evidence="2" type="ORF">PZE19_02125</name>
</gene>
<dbReference type="Pfam" id="PF13304">
    <property type="entry name" value="AAA_21"/>
    <property type="match status" value="1"/>
</dbReference>
<dbReference type="InterPro" id="IPR051396">
    <property type="entry name" value="Bact_Antivir_Def_Nuclease"/>
</dbReference>
<dbReference type="RefSeq" id="WP_277858936.1">
    <property type="nucleotide sequence ID" value="NZ_JARRAG010000001.1"/>
</dbReference>
<evidence type="ECO:0000313" key="2">
    <source>
        <dbReference type="EMBL" id="MDG3002572.1"/>
    </source>
</evidence>
<dbReference type="Gene3D" id="3.40.50.300">
    <property type="entry name" value="P-loop containing nucleotide triphosphate hydrolases"/>
    <property type="match status" value="1"/>
</dbReference>
<comment type="caution">
    <text evidence="2">The sequence shown here is derived from an EMBL/GenBank/DDBJ whole genome shotgun (WGS) entry which is preliminary data.</text>
</comment>
<dbReference type="SUPFAM" id="SSF52540">
    <property type="entry name" value="P-loop containing nucleoside triphosphate hydrolases"/>
    <property type="match status" value="1"/>
</dbReference>
<dbReference type="InterPro" id="IPR027417">
    <property type="entry name" value="P-loop_NTPase"/>
</dbReference>
<keyword evidence="3" id="KW-1185">Reference proteome</keyword>
<proteinExistence type="predicted"/>
<evidence type="ECO:0000313" key="3">
    <source>
        <dbReference type="Proteomes" id="UP001216907"/>
    </source>
</evidence>
<protein>
    <submittedName>
        <fullName evidence="2">AAA family ATPase</fullName>
    </submittedName>
</protein>
<organism evidence="2 3">
    <name type="scientific">Paludisphaera mucosa</name>
    <dbReference type="NCBI Taxonomy" id="3030827"/>
    <lineage>
        <taxon>Bacteria</taxon>
        <taxon>Pseudomonadati</taxon>
        <taxon>Planctomycetota</taxon>
        <taxon>Planctomycetia</taxon>
        <taxon>Isosphaerales</taxon>
        <taxon>Isosphaeraceae</taxon>
        <taxon>Paludisphaera</taxon>
    </lineage>
</organism>
<dbReference type="EMBL" id="JARRAG010000001">
    <property type="protein sequence ID" value="MDG3002572.1"/>
    <property type="molecule type" value="Genomic_DNA"/>
</dbReference>
<feature type="domain" description="ATPase AAA-type core" evidence="1">
    <location>
        <begin position="222"/>
        <end position="293"/>
    </location>
</feature>
<name>A0ABT6F4R5_9BACT</name>
<reference evidence="2 3" key="1">
    <citation type="submission" date="2023-03" db="EMBL/GenBank/DDBJ databases">
        <title>Paludisphaera mucosa sp. nov. a novel planctomycete from northern fen.</title>
        <authorList>
            <person name="Ivanova A."/>
        </authorList>
    </citation>
    <scope>NUCLEOTIDE SEQUENCE [LARGE SCALE GENOMIC DNA]</scope>
    <source>
        <strain evidence="2 3">Pla2</strain>
    </source>
</reference>
<dbReference type="PANTHER" id="PTHR43581:SF2">
    <property type="entry name" value="EXCINUCLEASE ATPASE SUBUNIT"/>
    <property type="match status" value="1"/>
</dbReference>
<accession>A0ABT6F4R5</accession>
<dbReference type="Proteomes" id="UP001216907">
    <property type="component" value="Unassembled WGS sequence"/>
</dbReference>
<sequence>MKSAKPMKVIATTITPFDRFPIFEVDGLDRDNLDPRFDTKDNVYIYLGAKDRNGGFSPFYRSKQIIRSLLGVAAAADDRRGGLAHVFDLLDYHPIVRLSYMFTEMEEESRSAYETLDTFISNMKDKSGKPRLVGSNVGERMDDYMNKFPDREADVRLAWHSMFVDSAAGTGPVELEYDFSNSNFTIGSALMYEQISLLEAAGMRTHFEVALSKRRHENKYLGVDDASSGEQAVVLVVLGIASQISDDSLIIIDEPEIGLHPEWQARYLDLLNNTFMGYKGCHFLLATHSPQIVAQIRGNGFVVSMDDVPSIESSKEYSKRSADFQLARLFDAPGFRNEYLAREAMTALMQINRNQSETTDFESRFEILSNVRGLLSDDDPVAEMIDAVTTAYELRKDRG</sequence>
<dbReference type="PANTHER" id="PTHR43581">
    <property type="entry name" value="ATP/GTP PHOSPHATASE"/>
    <property type="match status" value="1"/>
</dbReference>
<dbReference type="InterPro" id="IPR003959">
    <property type="entry name" value="ATPase_AAA_core"/>
</dbReference>